<feature type="binding site" evidence="10">
    <location>
        <position position="269"/>
    </location>
    <ligand>
        <name>Mg(2+)</name>
        <dbReference type="ChEBI" id="CHEBI:18420"/>
        <label>1</label>
    </ligand>
</feature>
<feature type="compositionally biased region" description="Polar residues" evidence="13">
    <location>
        <begin position="471"/>
        <end position="486"/>
    </location>
</feature>
<keyword evidence="5" id="KW-0378">Hydrolase</keyword>
<keyword evidence="3 10" id="KW-0479">Metal-binding</keyword>
<feature type="compositionally biased region" description="Polar residues" evidence="13">
    <location>
        <begin position="517"/>
        <end position="529"/>
    </location>
</feature>
<dbReference type="GO" id="GO:0008311">
    <property type="term" value="F:double-stranded DNA 3'-5' DNA exonuclease activity"/>
    <property type="evidence" value="ECO:0007669"/>
    <property type="project" value="TreeGrafter"/>
</dbReference>
<comment type="cofactor">
    <cofactor evidence="10">
        <name>Mg(2+)</name>
        <dbReference type="ChEBI" id="CHEBI:18420"/>
    </cofactor>
    <cofactor evidence="10">
        <name>Mn(2+)</name>
        <dbReference type="ChEBI" id="CHEBI:29035"/>
    </cofactor>
    <text evidence="10">Probably binds two magnesium or manganese ions per subunit.</text>
</comment>
<keyword evidence="4 12" id="KW-0863">Zinc-finger</keyword>
<feature type="binding site" evidence="10">
    <location>
        <position position="152"/>
    </location>
    <ligand>
        <name>Mg(2+)</name>
        <dbReference type="ChEBI" id="CHEBI:18420"/>
        <label>1</label>
    </ligand>
</feature>
<evidence type="ECO:0000256" key="5">
    <source>
        <dbReference type="ARBA" id="ARBA00022801"/>
    </source>
</evidence>
<evidence type="ECO:0000256" key="12">
    <source>
        <dbReference type="PROSITE-ProRule" id="PRU01343"/>
    </source>
</evidence>
<keyword evidence="8" id="KW-0539">Nucleus</keyword>
<comment type="caution">
    <text evidence="15">The sequence shown here is derived from an EMBL/GenBank/DDBJ whole genome shotgun (WGS) entry which is preliminary data.</text>
</comment>
<dbReference type="InParanoid" id="A0A409VG10"/>
<evidence type="ECO:0000259" key="14">
    <source>
        <dbReference type="PROSITE" id="PS51999"/>
    </source>
</evidence>
<gene>
    <name evidence="15" type="ORF">CVT24_011058</name>
</gene>
<dbReference type="EMBL" id="NHTK01006071">
    <property type="protein sequence ID" value="PPQ65181.1"/>
    <property type="molecule type" value="Genomic_DNA"/>
</dbReference>
<feature type="site" description="Interaction with DNA substrate" evidence="11">
    <location>
        <position position="269"/>
    </location>
</feature>
<feature type="active site" description="Proton donor/acceptor" evidence="9">
    <location>
        <position position="152"/>
    </location>
</feature>
<evidence type="ECO:0000256" key="13">
    <source>
        <dbReference type="SAM" id="MobiDB-lite"/>
    </source>
</evidence>
<name>A0A409VG10_9AGAR</name>
<keyword evidence="7 10" id="KW-0460">Magnesium</keyword>
<feature type="compositionally biased region" description="Low complexity" evidence="13">
    <location>
        <begin position="341"/>
        <end position="352"/>
    </location>
</feature>
<feature type="region of interest" description="Disordered" evidence="13">
    <location>
        <begin position="329"/>
        <end position="535"/>
    </location>
</feature>
<evidence type="ECO:0000256" key="2">
    <source>
        <dbReference type="ARBA" id="ARBA00013541"/>
    </source>
</evidence>
<feature type="active site" description="Proton acceptor" evidence="9">
    <location>
        <position position="269"/>
    </location>
</feature>
<feature type="active site" evidence="9">
    <location>
        <position position="112"/>
    </location>
</feature>
<dbReference type="InterPro" id="IPR010666">
    <property type="entry name" value="Znf_GRF"/>
</dbReference>
<accession>A0A409VG10</accession>
<dbReference type="GO" id="GO:0008270">
    <property type="term" value="F:zinc ion binding"/>
    <property type="evidence" value="ECO:0007669"/>
    <property type="project" value="UniProtKB-KW"/>
</dbReference>
<reference evidence="15 16" key="1">
    <citation type="journal article" date="2018" name="Evol. Lett.">
        <title>Horizontal gene cluster transfer increased hallucinogenic mushroom diversity.</title>
        <authorList>
            <person name="Reynolds H.T."/>
            <person name="Vijayakumar V."/>
            <person name="Gluck-Thaler E."/>
            <person name="Korotkin H.B."/>
            <person name="Matheny P.B."/>
            <person name="Slot J.C."/>
        </authorList>
    </citation>
    <scope>NUCLEOTIDE SEQUENCE [LARGE SCALE GENOMIC DNA]</scope>
    <source>
        <strain evidence="15 16">2629</strain>
    </source>
</reference>
<dbReference type="InterPro" id="IPR005135">
    <property type="entry name" value="Endo/exonuclease/phosphatase"/>
</dbReference>
<keyword evidence="16" id="KW-1185">Reference proteome</keyword>
<proteinExistence type="inferred from homology"/>
<dbReference type="STRING" id="181874.A0A409VG10"/>
<sequence length="622" mass="68339">MKSSRSLLPKDVGLPAEFDSFFSFPLKKGGYSGVGTYIRRDIAIALKAEEGISGCLQPKVPFTEEERISPPLSLVGNVEDDNDIIETDYKTLDSEGRTIITDLGLFVLINVYCPNDSGTPEREKFKMDFHRVMERRVALLIKQGREVMVVGDLNACAAVEDHVEGRLMVERGLKEGLSGEEGFWGKEYRRLLKDWLITDEDNGDSKGCLVDIVRRFWPHRKDMFTCWNTKIGARATNYGTRIDFILITPGLIPWIKAADIQPRVLGSDHCPVFVDFYDQIVNVSTGVTTRLRDVLGAQRKEGEDAPEPPRIAAKFWDEYKQSLLSSFFGGSGSVSREKSSRSTSTVSAELSSHNSSQPLPQAAVESAVSPPVIETSLTNTPAPTPPVPTPSDSNAQKRKEAPSQATEPHSSSSKKARPNAKAEESKGSKKPKAGQSSLASFFAQPKAGSGKGKESTKAGTKKNKADAGLQERSSQPLAISQESSITEVEMNEHGQDIDADYRLALELSQGQLMDPGPSSSQDNPTASQGSKKKTDAWNNLLAPLQPPLCTVHNEPAKEFTVNKPGPNKGKRFFICSRPVGPGYDKGRAERLREQVDPQWRCNFFKWSSEVKKEMMSGKVAGK</sequence>
<dbReference type="Proteomes" id="UP000284842">
    <property type="component" value="Unassembled WGS sequence"/>
</dbReference>
<dbReference type="PANTHER" id="PTHR22748:SF4">
    <property type="entry name" value="DNA-(APURINIC OR APYRIMIDINIC SITE) ENDONUCLEASE 2"/>
    <property type="match status" value="1"/>
</dbReference>
<evidence type="ECO:0000313" key="15">
    <source>
        <dbReference type="EMBL" id="PPQ65181.1"/>
    </source>
</evidence>
<evidence type="ECO:0000256" key="4">
    <source>
        <dbReference type="ARBA" id="ARBA00022771"/>
    </source>
</evidence>
<organism evidence="15 16">
    <name type="scientific">Panaeolus cyanescens</name>
    <dbReference type="NCBI Taxonomy" id="181874"/>
    <lineage>
        <taxon>Eukaryota</taxon>
        <taxon>Fungi</taxon>
        <taxon>Dikarya</taxon>
        <taxon>Basidiomycota</taxon>
        <taxon>Agaricomycotina</taxon>
        <taxon>Agaricomycetes</taxon>
        <taxon>Agaricomycetidae</taxon>
        <taxon>Agaricales</taxon>
        <taxon>Agaricineae</taxon>
        <taxon>Galeropsidaceae</taxon>
        <taxon>Panaeolus</taxon>
    </lineage>
</organism>
<evidence type="ECO:0000256" key="1">
    <source>
        <dbReference type="ARBA" id="ARBA00007092"/>
    </source>
</evidence>
<feature type="binding site" evidence="10">
    <location>
        <position position="154"/>
    </location>
    <ligand>
        <name>Mg(2+)</name>
        <dbReference type="ChEBI" id="CHEBI:18420"/>
        <label>1</label>
    </ligand>
</feature>
<dbReference type="Gene3D" id="3.60.10.10">
    <property type="entry name" value="Endonuclease/exonuclease/phosphatase"/>
    <property type="match status" value="1"/>
</dbReference>
<dbReference type="GO" id="GO:0003906">
    <property type="term" value="F:DNA-(apurinic or apyrimidinic site) endonuclease activity"/>
    <property type="evidence" value="ECO:0007669"/>
    <property type="project" value="TreeGrafter"/>
</dbReference>
<feature type="domain" description="GRF-type" evidence="14">
    <location>
        <begin position="549"/>
        <end position="610"/>
    </location>
</feature>
<dbReference type="SUPFAM" id="SSF56219">
    <property type="entry name" value="DNase I-like"/>
    <property type="match status" value="1"/>
</dbReference>
<evidence type="ECO:0000256" key="10">
    <source>
        <dbReference type="PIRSR" id="PIRSR604808-2"/>
    </source>
</evidence>
<dbReference type="OrthoDB" id="391817at2759"/>
<evidence type="ECO:0000256" key="8">
    <source>
        <dbReference type="ARBA" id="ARBA00023242"/>
    </source>
</evidence>
<feature type="binding site" evidence="10">
    <location>
        <position position="268"/>
    </location>
    <ligand>
        <name>Mg(2+)</name>
        <dbReference type="ChEBI" id="CHEBI:18420"/>
        <label>1</label>
    </ligand>
</feature>
<dbReference type="PROSITE" id="PS51435">
    <property type="entry name" value="AP_NUCLEASE_F1_4"/>
    <property type="match status" value="1"/>
</dbReference>
<feature type="site" description="Transition state stabilizer" evidence="11">
    <location>
        <position position="154"/>
    </location>
</feature>
<keyword evidence="6" id="KW-0862">Zinc</keyword>
<evidence type="ECO:0000313" key="16">
    <source>
        <dbReference type="Proteomes" id="UP000284842"/>
    </source>
</evidence>
<dbReference type="GO" id="GO:0008081">
    <property type="term" value="F:phosphoric diester hydrolase activity"/>
    <property type="evidence" value="ECO:0007669"/>
    <property type="project" value="TreeGrafter"/>
</dbReference>
<feature type="site" description="Important for catalytic activity" evidence="11">
    <location>
        <position position="243"/>
    </location>
</feature>
<dbReference type="AlphaFoldDB" id="A0A409VG10"/>
<evidence type="ECO:0000256" key="9">
    <source>
        <dbReference type="PIRSR" id="PIRSR604808-1"/>
    </source>
</evidence>
<evidence type="ECO:0000256" key="7">
    <source>
        <dbReference type="ARBA" id="ARBA00022842"/>
    </source>
</evidence>
<dbReference type="GO" id="GO:0006284">
    <property type="term" value="P:base-excision repair"/>
    <property type="evidence" value="ECO:0007669"/>
    <property type="project" value="TreeGrafter"/>
</dbReference>
<evidence type="ECO:0000256" key="6">
    <source>
        <dbReference type="ARBA" id="ARBA00022833"/>
    </source>
</evidence>
<dbReference type="Pfam" id="PF03372">
    <property type="entry name" value="Exo_endo_phos"/>
    <property type="match status" value="1"/>
</dbReference>
<comment type="similarity">
    <text evidence="1">Belongs to the DNA repair enzymes AP/ExoA family.</text>
</comment>
<evidence type="ECO:0000256" key="3">
    <source>
        <dbReference type="ARBA" id="ARBA00022723"/>
    </source>
</evidence>
<dbReference type="InterPro" id="IPR004808">
    <property type="entry name" value="AP_endonuc_1"/>
</dbReference>
<keyword evidence="10" id="KW-0464">Manganese</keyword>
<dbReference type="FunCoup" id="A0A409VG10">
    <property type="interactions" value="591"/>
</dbReference>
<dbReference type="GO" id="GO:0005634">
    <property type="term" value="C:nucleus"/>
    <property type="evidence" value="ECO:0007669"/>
    <property type="project" value="TreeGrafter"/>
</dbReference>
<dbReference type="PROSITE" id="PS51999">
    <property type="entry name" value="ZF_GRF"/>
    <property type="match status" value="1"/>
</dbReference>
<feature type="compositionally biased region" description="Basic and acidic residues" evidence="13">
    <location>
        <begin position="490"/>
        <end position="503"/>
    </location>
</feature>
<dbReference type="InterPro" id="IPR036691">
    <property type="entry name" value="Endo/exonu/phosph_ase_sf"/>
</dbReference>
<evidence type="ECO:0000256" key="11">
    <source>
        <dbReference type="PIRSR" id="PIRSR604808-3"/>
    </source>
</evidence>
<dbReference type="PANTHER" id="PTHR22748">
    <property type="entry name" value="AP ENDONUCLEASE"/>
    <property type="match status" value="1"/>
</dbReference>
<protein>
    <recommendedName>
        <fullName evidence="2">DNA-(apurinic or apyrimidinic site) endonuclease 2</fullName>
    </recommendedName>
</protein>